<dbReference type="InterPro" id="IPR021239">
    <property type="entry name" value="DUF2625"/>
</dbReference>
<gene>
    <name evidence="1" type="ORF">BBD42_18425</name>
</gene>
<proteinExistence type="predicted"/>
<sequence>MKSYKELMVPEDAWGEIQSLVAEAVNPITIASCSIDDGRKTLEHLQVTNRSYLGAIALECGGILVDYGWLKILGAGNERLSGSLATWNSPIQNILVVAYDLVGGFFAIHSNFKTVFYMAPDTLEWEDTECTYSEFIGWALNGDLQLFYKTMRWDSWIVDSQTIQGDQAFSIFPYLWTAEGQNIEQASKKPVSVLELYELHQEMGKSLNPLPQP</sequence>
<evidence type="ECO:0008006" key="2">
    <source>
        <dbReference type="Google" id="ProtNLM"/>
    </source>
</evidence>
<accession>A0A1B2DKM2</accession>
<dbReference type="AlphaFoldDB" id="A0A1B2DKM2"/>
<dbReference type="RefSeq" id="WP_099519380.1">
    <property type="nucleotide sequence ID" value="NZ_CP016808.1"/>
</dbReference>
<dbReference type="Pfam" id="PF10946">
    <property type="entry name" value="DUF2625"/>
    <property type="match status" value="1"/>
</dbReference>
<dbReference type="EMBL" id="CP016808">
    <property type="protein sequence ID" value="ANY68231.1"/>
    <property type="molecule type" value="Genomic_DNA"/>
</dbReference>
<evidence type="ECO:0000313" key="1">
    <source>
        <dbReference type="EMBL" id="ANY68231.1"/>
    </source>
</evidence>
<organism evidence="1">
    <name type="scientific">Paenibacillus sp. BIHB 4019</name>
    <dbReference type="NCBI Taxonomy" id="1870819"/>
    <lineage>
        <taxon>Bacteria</taxon>
        <taxon>Bacillati</taxon>
        <taxon>Bacillota</taxon>
        <taxon>Bacilli</taxon>
        <taxon>Bacillales</taxon>
        <taxon>Paenibacillaceae</taxon>
        <taxon>Paenibacillus</taxon>
    </lineage>
</organism>
<name>A0A1B2DKM2_9BACL</name>
<reference evidence="1" key="1">
    <citation type="submission" date="2016-08" db="EMBL/GenBank/DDBJ databases">
        <title>Complete Genome Seqeunce of Paenibacillus sp. BIHB 4019 from tea rhizoplane.</title>
        <authorList>
            <person name="Thakur R."/>
            <person name="Swarnkar M.K."/>
            <person name="Gulati A."/>
        </authorList>
    </citation>
    <scope>NUCLEOTIDE SEQUENCE [LARGE SCALE GENOMIC DNA]</scope>
    <source>
        <strain evidence="1">BIHB4019</strain>
    </source>
</reference>
<protein>
    <recommendedName>
        <fullName evidence="2">DUF2625 domain-containing protein</fullName>
    </recommendedName>
</protein>